<organism evidence="1">
    <name type="scientific">Lichtheimia ramosa</name>
    <dbReference type="NCBI Taxonomy" id="688394"/>
    <lineage>
        <taxon>Eukaryota</taxon>
        <taxon>Fungi</taxon>
        <taxon>Fungi incertae sedis</taxon>
        <taxon>Mucoromycota</taxon>
        <taxon>Mucoromycotina</taxon>
        <taxon>Mucoromycetes</taxon>
        <taxon>Mucorales</taxon>
        <taxon>Lichtheimiaceae</taxon>
        <taxon>Lichtheimia</taxon>
    </lineage>
</organism>
<gene>
    <name evidence="1" type="ORF">LRAMOSA05058</name>
</gene>
<sequence length="114" mass="12865">MLLKARQHDQGLTNAFTDSKLSDLHKCLRGRVTARVELFLAIKKIVEDVVCEDTTRATAKRKLMKLSFDDHDAPIIDMIINWISDLPRFPTSAKIGELELITYALVVLISTNTP</sequence>
<accession>A0A077X048</accession>
<dbReference type="EMBL" id="LK023368">
    <property type="protein sequence ID" value="CDS12874.1"/>
    <property type="molecule type" value="Genomic_DNA"/>
</dbReference>
<reference evidence="1" key="1">
    <citation type="journal article" date="2014" name="Genome Announc.">
        <title>De novo whole-genome sequence and genome annotation of Lichtheimia ramosa.</title>
        <authorList>
            <person name="Linde J."/>
            <person name="Schwartze V."/>
            <person name="Binder U."/>
            <person name="Lass-Florl C."/>
            <person name="Voigt K."/>
            <person name="Horn F."/>
        </authorList>
    </citation>
    <scope>NUCLEOTIDE SEQUENCE</scope>
    <source>
        <strain evidence="1">JMRC FSU:6197</strain>
    </source>
</reference>
<proteinExistence type="predicted"/>
<dbReference type="AlphaFoldDB" id="A0A077X048"/>
<evidence type="ECO:0000313" key="1">
    <source>
        <dbReference type="EMBL" id="CDS12874.1"/>
    </source>
</evidence>
<protein>
    <submittedName>
        <fullName evidence="1">Uncharacterized protein</fullName>
    </submittedName>
</protein>
<name>A0A077X048_9FUNG</name>